<comment type="caution">
    <text evidence="1">The sequence shown here is derived from an EMBL/GenBank/DDBJ whole genome shotgun (WGS) entry which is preliminary data.</text>
</comment>
<protein>
    <submittedName>
        <fullName evidence="1">Uncharacterized protein</fullName>
    </submittedName>
</protein>
<sequence length="102" mass="11462">MTNAYPQLECIGGIEFPCCQLSCRSLKWKAKTRHGVCFAPVLLKTLKEDLKQQPAYQDSPKEALSDLSLEIKLAIPFIANQDPQDIPQQLQLGEVVHYHPSV</sequence>
<gene>
    <name evidence="1" type="primary">AVEN_192167_1</name>
    <name evidence="1" type="ORF">TNCV_4149871</name>
</gene>
<reference evidence="1" key="1">
    <citation type="submission" date="2020-08" db="EMBL/GenBank/DDBJ databases">
        <title>Multicomponent nature underlies the extraordinary mechanical properties of spider dragline silk.</title>
        <authorList>
            <person name="Kono N."/>
            <person name="Nakamura H."/>
            <person name="Mori M."/>
            <person name="Yoshida Y."/>
            <person name="Ohtoshi R."/>
            <person name="Malay A.D."/>
            <person name="Moran D.A.P."/>
            <person name="Tomita M."/>
            <person name="Numata K."/>
            <person name="Arakawa K."/>
        </authorList>
    </citation>
    <scope>NUCLEOTIDE SEQUENCE</scope>
</reference>
<organism evidence="1 2">
    <name type="scientific">Trichonephila clavipes</name>
    <name type="common">Golden silk orbweaver</name>
    <name type="synonym">Nephila clavipes</name>
    <dbReference type="NCBI Taxonomy" id="2585209"/>
    <lineage>
        <taxon>Eukaryota</taxon>
        <taxon>Metazoa</taxon>
        <taxon>Ecdysozoa</taxon>
        <taxon>Arthropoda</taxon>
        <taxon>Chelicerata</taxon>
        <taxon>Arachnida</taxon>
        <taxon>Araneae</taxon>
        <taxon>Araneomorphae</taxon>
        <taxon>Entelegynae</taxon>
        <taxon>Araneoidea</taxon>
        <taxon>Nephilidae</taxon>
        <taxon>Trichonephila</taxon>
    </lineage>
</organism>
<dbReference type="Proteomes" id="UP000887159">
    <property type="component" value="Unassembled WGS sequence"/>
</dbReference>
<keyword evidence="2" id="KW-1185">Reference proteome</keyword>
<dbReference type="AlphaFoldDB" id="A0A8X6W6D3"/>
<accession>A0A8X6W6D3</accession>
<proteinExistence type="predicted"/>
<name>A0A8X6W6D3_TRICX</name>
<dbReference type="EMBL" id="BMAU01021385">
    <property type="protein sequence ID" value="GFY28556.1"/>
    <property type="molecule type" value="Genomic_DNA"/>
</dbReference>
<evidence type="ECO:0000313" key="1">
    <source>
        <dbReference type="EMBL" id="GFY28556.1"/>
    </source>
</evidence>
<evidence type="ECO:0000313" key="2">
    <source>
        <dbReference type="Proteomes" id="UP000887159"/>
    </source>
</evidence>